<reference evidence="12" key="1">
    <citation type="submission" date="2020-05" db="EMBL/GenBank/DDBJ databases">
        <title>WGS assembly of Corymbia citriodora subspecies variegata.</title>
        <authorList>
            <person name="Barry K."/>
            <person name="Hundley H."/>
            <person name="Shu S."/>
            <person name="Jenkins J."/>
            <person name="Grimwood J."/>
            <person name="Baten A."/>
        </authorList>
    </citation>
    <scope>NUCLEOTIDE SEQUENCE</scope>
    <source>
        <strain evidence="12">CV2-018</strain>
    </source>
</reference>
<sequence length="220" mass="24997">MSGWATLRQSLRTLESQTESQFHTLSQFTTTPKLPESPSSEETQCSSTISTLLDSRETLIAQLSRLLDSEPQSTTQLKQTNLTRHRDLLTEHRSEHRRLLAQITQARDRQHLLSHVRADIAASRSDAQDEESEYMLRERGQIDRSHTVIDGIIAQAYSINENFGVQRETLASVNRRIKVAAGTLPGVNELMGRIGNKKRRDGVILAGFIAFCFILFFWIF</sequence>
<dbReference type="Pfam" id="PF12352">
    <property type="entry name" value="V-SNARE_C"/>
    <property type="match status" value="1"/>
</dbReference>
<comment type="subunit">
    <text evidence="9">Component of several multiprotein Golgi SNARE complexes.</text>
</comment>
<evidence type="ECO:0000256" key="7">
    <source>
        <dbReference type="ARBA" id="ARBA00023034"/>
    </source>
</evidence>
<keyword evidence="13" id="KW-1185">Reference proteome</keyword>
<dbReference type="PIRSF" id="PIRSF027109">
    <property type="entry name" value="Golgi_SNARE"/>
    <property type="match status" value="1"/>
</dbReference>
<comment type="function">
    <text evidence="9">Involved in transport from the ER to the Golgi apparatus as well as in intra-Golgi transport. It belongs to a super-family of proteins called t-SNAREs or soluble NSF (N-ethylmaleimide-sensitive factor) attachment protein receptor.</text>
</comment>
<evidence type="ECO:0000256" key="1">
    <source>
        <dbReference type="ARBA" id="ARBA00004409"/>
    </source>
</evidence>
<dbReference type="GO" id="GO:0006888">
    <property type="term" value="P:endoplasmic reticulum to Golgi vesicle-mediated transport"/>
    <property type="evidence" value="ECO:0007669"/>
    <property type="project" value="InterPro"/>
</dbReference>
<keyword evidence="8 9" id="KW-0472">Membrane</keyword>
<dbReference type="OrthoDB" id="422156at2759"/>
<evidence type="ECO:0000256" key="5">
    <source>
        <dbReference type="ARBA" id="ARBA00022927"/>
    </source>
</evidence>
<dbReference type="PANTHER" id="PTHR21094:SF2">
    <property type="entry name" value="GOLGI SNAP RECEPTOR COMPLEX MEMBER 1"/>
    <property type="match status" value="1"/>
</dbReference>
<dbReference type="Gramene" id="rna-gnl|WGS:JABURB|Cocit.L5151.1">
    <property type="protein sequence ID" value="cds-KAF7846141.1"/>
    <property type="gene ID" value="gene-BT93_L5151"/>
</dbReference>
<name>A0A8T0CF89_CORYI</name>
<comment type="caution">
    <text evidence="12">The sequence shown here is derived from an EMBL/GenBank/DDBJ whole genome shotgun (WGS) entry which is preliminary data.</text>
</comment>
<evidence type="ECO:0000256" key="10">
    <source>
        <dbReference type="SAM" id="MobiDB-lite"/>
    </source>
</evidence>
<evidence type="ECO:0000313" key="13">
    <source>
        <dbReference type="Proteomes" id="UP000806378"/>
    </source>
</evidence>
<feature type="transmembrane region" description="Helical" evidence="11">
    <location>
        <begin position="202"/>
        <end position="219"/>
    </location>
</feature>
<keyword evidence="9" id="KW-0931">ER-Golgi transport</keyword>
<evidence type="ECO:0000256" key="3">
    <source>
        <dbReference type="ARBA" id="ARBA00022448"/>
    </source>
</evidence>
<dbReference type="AlphaFoldDB" id="A0A8T0CF89"/>
<dbReference type="GO" id="GO:0048219">
    <property type="term" value="P:inter-Golgi cisterna vesicle-mediated transport"/>
    <property type="evidence" value="ECO:0007669"/>
    <property type="project" value="TreeGrafter"/>
</dbReference>
<dbReference type="Proteomes" id="UP000806378">
    <property type="component" value="Unassembled WGS sequence"/>
</dbReference>
<evidence type="ECO:0000313" key="12">
    <source>
        <dbReference type="EMBL" id="KAF7846141.1"/>
    </source>
</evidence>
<comment type="similarity">
    <text evidence="2 9">Belongs to the GOSR1 family.</text>
</comment>
<dbReference type="EMBL" id="MU095244">
    <property type="protein sequence ID" value="KAF7846141.1"/>
    <property type="molecule type" value="Genomic_DNA"/>
</dbReference>
<proteinExistence type="inferred from homology"/>
<keyword evidence="4 11" id="KW-0812">Transmembrane</keyword>
<dbReference type="PANTHER" id="PTHR21094">
    <property type="entry name" value="GOS-28 SNARE- RELATED"/>
    <property type="match status" value="1"/>
</dbReference>
<keyword evidence="5 9" id="KW-0653">Protein transport</keyword>
<evidence type="ECO:0000256" key="9">
    <source>
        <dbReference type="PIRNR" id="PIRNR027109"/>
    </source>
</evidence>
<gene>
    <name evidence="12" type="ORF">BT93_L5151</name>
</gene>
<dbReference type="InterPro" id="IPR023601">
    <property type="entry name" value="Golgi_SNAP_su1"/>
</dbReference>
<accession>A0A8T0CF89</accession>
<evidence type="ECO:0000256" key="8">
    <source>
        <dbReference type="ARBA" id="ARBA00023136"/>
    </source>
</evidence>
<evidence type="ECO:0000256" key="6">
    <source>
        <dbReference type="ARBA" id="ARBA00022989"/>
    </source>
</evidence>
<dbReference type="GO" id="GO:0005801">
    <property type="term" value="C:cis-Golgi network"/>
    <property type="evidence" value="ECO:0007669"/>
    <property type="project" value="InterPro"/>
</dbReference>
<dbReference type="GO" id="GO:0005484">
    <property type="term" value="F:SNAP receptor activity"/>
    <property type="evidence" value="ECO:0007669"/>
    <property type="project" value="TreeGrafter"/>
</dbReference>
<evidence type="ECO:0000256" key="2">
    <source>
        <dbReference type="ARBA" id="ARBA00008473"/>
    </source>
</evidence>
<keyword evidence="3 9" id="KW-0813">Transport</keyword>
<dbReference type="GO" id="GO:0000139">
    <property type="term" value="C:Golgi membrane"/>
    <property type="evidence" value="ECO:0007669"/>
    <property type="project" value="UniProtKB-SubCell"/>
</dbReference>
<comment type="subcellular location">
    <subcellularLocation>
        <location evidence="1">Golgi apparatus membrane</location>
        <topology evidence="1">Single-pass type IV membrane protein</topology>
    </subcellularLocation>
</comment>
<feature type="region of interest" description="Disordered" evidence="10">
    <location>
        <begin position="21"/>
        <end position="43"/>
    </location>
</feature>
<evidence type="ECO:0000256" key="11">
    <source>
        <dbReference type="SAM" id="Phobius"/>
    </source>
</evidence>
<organism evidence="12 13">
    <name type="scientific">Corymbia citriodora subsp. variegata</name>
    <dbReference type="NCBI Taxonomy" id="360336"/>
    <lineage>
        <taxon>Eukaryota</taxon>
        <taxon>Viridiplantae</taxon>
        <taxon>Streptophyta</taxon>
        <taxon>Embryophyta</taxon>
        <taxon>Tracheophyta</taxon>
        <taxon>Spermatophyta</taxon>
        <taxon>Magnoliopsida</taxon>
        <taxon>eudicotyledons</taxon>
        <taxon>Gunneridae</taxon>
        <taxon>Pentapetalae</taxon>
        <taxon>rosids</taxon>
        <taxon>malvids</taxon>
        <taxon>Myrtales</taxon>
        <taxon>Myrtaceae</taxon>
        <taxon>Myrtoideae</taxon>
        <taxon>Eucalypteae</taxon>
        <taxon>Corymbia</taxon>
    </lineage>
</organism>
<protein>
    <recommendedName>
        <fullName evidence="9">Golgi SNAP receptor complex member 1</fullName>
    </recommendedName>
</protein>
<dbReference type="GO" id="GO:0006906">
    <property type="term" value="P:vesicle fusion"/>
    <property type="evidence" value="ECO:0007669"/>
    <property type="project" value="TreeGrafter"/>
</dbReference>
<evidence type="ECO:0000256" key="4">
    <source>
        <dbReference type="ARBA" id="ARBA00022692"/>
    </source>
</evidence>
<keyword evidence="6 11" id="KW-1133">Transmembrane helix</keyword>
<keyword evidence="7 9" id="KW-0333">Golgi apparatus</keyword>
<dbReference type="GO" id="GO:0015031">
    <property type="term" value="P:protein transport"/>
    <property type="evidence" value="ECO:0007669"/>
    <property type="project" value="UniProtKB-KW"/>
</dbReference>
<dbReference type="GO" id="GO:0005797">
    <property type="term" value="C:Golgi medial cisterna"/>
    <property type="evidence" value="ECO:0007669"/>
    <property type="project" value="TreeGrafter"/>
</dbReference>
<dbReference type="GO" id="GO:0031201">
    <property type="term" value="C:SNARE complex"/>
    <property type="evidence" value="ECO:0007669"/>
    <property type="project" value="TreeGrafter"/>
</dbReference>